<evidence type="ECO:0000256" key="1">
    <source>
        <dbReference type="ARBA" id="ARBA00007803"/>
    </source>
</evidence>
<dbReference type="FunFam" id="3.30.720.90:FF:000001">
    <property type="entry name" value="60S ribosomal protein L38"/>
    <property type="match status" value="1"/>
</dbReference>
<name>A0A9P7FNW3_9AGAR</name>
<dbReference type="InterPro" id="IPR038464">
    <property type="entry name" value="Ribosomal_eL38_sf"/>
</dbReference>
<gene>
    <name evidence="5" type="ORF">H0H81_011386</name>
</gene>
<keyword evidence="2 4" id="KW-0689">Ribosomal protein</keyword>
<evidence type="ECO:0000313" key="5">
    <source>
        <dbReference type="EMBL" id="KAG5635408.1"/>
    </source>
</evidence>
<organism evidence="5 6">
    <name type="scientific">Sphagnurus paluster</name>
    <dbReference type="NCBI Taxonomy" id="117069"/>
    <lineage>
        <taxon>Eukaryota</taxon>
        <taxon>Fungi</taxon>
        <taxon>Dikarya</taxon>
        <taxon>Basidiomycota</taxon>
        <taxon>Agaricomycotina</taxon>
        <taxon>Agaricomycetes</taxon>
        <taxon>Agaricomycetidae</taxon>
        <taxon>Agaricales</taxon>
        <taxon>Tricholomatineae</taxon>
        <taxon>Lyophyllaceae</taxon>
        <taxon>Sphagnurus</taxon>
    </lineage>
</organism>
<evidence type="ECO:0000313" key="6">
    <source>
        <dbReference type="Proteomes" id="UP000717328"/>
    </source>
</evidence>
<dbReference type="Gene3D" id="3.30.720.90">
    <property type="match status" value="1"/>
</dbReference>
<evidence type="ECO:0000256" key="3">
    <source>
        <dbReference type="ARBA" id="ARBA00023274"/>
    </source>
</evidence>
<dbReference type="GO" id="GO:0003735">
    <property type="term" value="F:structural constituent of ribosome"/>
    <property type="evidence" value="ECO:0007669"/>
    <property type="project" value="InterPro"/>
</dbReference>
<dbReference type="GO" id="GO:0006412">
    <property type="term" value="P:translation"/>
    <property type="evidence" value="ECO:0007669"/>
    <property type="project" value="InterPro"/>
</dbReference>
<evidence type="ECO:0000256" key="2">
    <source>
        <dbReference type="ARBA" id="ARBA00022980"/>
    </source>
</evidence>
<protein>
    <recommendedName>
        <fullName evidence="7">60S ribosomal protein L38</fullName>
    </recommendedName>
</protein>
<evidence type="ECO:0000256" key="4">
    <source>
        <dbReference type="RuleBase" id="RU003445"/>
    </source>
</evidence>
<dbReference type="PANTHER" id="PTHR10965">
    <property type="entry name" value="60S RIBOSOMAL PROTEIN L38"/>
    <property type="match status" value="1"/>
</dbReference>
<dbReference type="PANTHER" id="PTHR10965:SF0">
    <property type="entry name" value="LARGE RIBOSOMAL SUBUNIT PROTEIN EL38"/>
    <property type="match status" value="1"/>
</dbReference>
<dbReference type="GO" id="GO:0022618">
    <property type="term" value="P:protein-RNA complex assembly"/>
    <property type="evidence" value="ECO:0007669"/>
    <property type="project" value="TreeGrafter"/>
</dbReference>
<evidence type="ECO:0008006" key="7">
    <source>
        <dbReference type="Google" id="ProtNLM"/>
    </source>
</evidence>
<dbReference type="GO" id="GO:0022625">
    <property type="term" value="C:cytosolic large ribosomal subunit"/>
    <property type="evidence" value="ECO:0007669"/>
    <property type="project" value="TreeGrafter"/>
</dbReference>
<comment type="similarity">
    <text evidence="1 4">Belongs to the eukaryotic ribosomal protein eL38 family.</text>
</comment>
<sequence>MQQKKHHPELSEVLNDLKRLISYHLRRWRVHTSPRYPYPTADAFISSLQPKQIRDIKEFIKITQRKDASQARIKKIASKVAGGKTQTKFKVRCSRYLYTLSVDDPEKADKLQQSLPPGLTVVELDKVPKKK</sequence>
<keyword evidence="3 4" id="KW-0687">Ribonucleoprotein</keyword>
<reference evidence="5" key="2">
    <citation type="submission" date="2021-10" db="EMBL/GenBank/DDBJ databases">
        <title>Phylogenomics reveals ancestral predisposition of the termite-cultivated fungus Termitomyces towards a domesticated lifestyle.</title>
        <authorList>
            <person name="Auxier B."/>
            <person name="Grum-Grzhimaylo A."/>
            <person name="Cardenas M.E."/>
            <person name="Lodge J.D."/>
            <person name="Laessoe T."/>
            <person name="Pedersen O."/>
            <person name="Smith M.E."/>
            <person name="Kuyper T.W."/>
            <person name="Franco-Molano E.A."/>
            <person name="Baroni T.J."/>
            <person name="Aanen D.K."/>
        </authorList>
    </citation>
    <scope>NUCLEOTIDE SEQUENCE</scope>
    <source>
        <strain evidence="5">D49</strain>
    </source>
</reference>
<dbReference type="EMBL" id="JABCKI010006100">
    <property type="protein sequence ID" value="KAG5635408.1"/>
    <property type="molecule type" value="Genomic_DNA"/>
</dbReference>
<dbReference type="InterPro" id="IPR002675">
    <property type="entry name" value="Ribosomal_eL38"/>
</dbReference>
<proteinExistence type="inferred from homology"/>
<reference evidence="5" key="1">
    <citation type="submission" date="2021-02" db="EMBL/GenBank/DDBJ databases">
        <authorList>
            <person name="Nieuwenhuis M."/>
            <person name="Van De Peppel L.J.J."/>
        </authorList>
    </citation>
    <scope>NUCLEOTIDE SEQUENCE</scope>
    <source>
        <strain evidence="5">D49</strain>
    </source>
</reference>
<dbReference type="Pfam" id="PF01781">
    <property type="entry name" value="Ribosomal_L38e"/>
    <property type="match status" value="1"/>
</dbReference>
<dbReference type="OrthoDB" id="10250488at2759"/>
<dbReference type="Proteomes" id="UP000717328">
    <property type="component" value="Unassembled WGS sequence"/>
</dbReference>
<comment type="caution">
    <text evidence="5">The sequence shown here is derived from an EMBL/GenBank/DDBJ whole genome shotgun (WGS) entry which is preliminary data.</text>
</comment>
<accession>A0A9P7FNW3</accession>
<dbReference type="AlphaFoldDB" id="A0A9P7FNW3"/>
<keyword evidence="6" id="KW-1185">Reference proteome</keyword>